<comment type="subcellular location">
    <subcellularLocation>
        <location evidence="1">Cell membrane</location>
        <topology evidence="1">Multi-pass membrane protein</topology>
    </subcellularLocation>
</comment>
<keyword evidence="6 7" id="KW-0472">Membrane</keyword>
<evidence type="ECO:0000313" key="9">
    <source>
        <dbReference type="Proteomes" id="UP000248132"/>
    </source>
</evidence>
<feature type="transmembrane region" description="Helical" evidence="7">
    <location>
        <begin position="91"/>
        <end position="112"/>
    </location>
</feature>
<feature type="transmembrane region" description="Helical" evidence="7">
    <location>
        <begin position="12"/>
        <end position="31"/>
    </location>
</feature>
<dbReference type="PANTHER" id="PTHR42925:SF2">
    <property type="entry name" value="NA+ DRIVEN MULTIDRUG EFFLUX PUMP"/>
    <property type="match status" value="1"/>
</dbReference>
<keyword evidence="2" id="KW-0813">Transport</keyword>
<dbReference type="GO" id="GO:0005886">
    <property type="term" value="C:plasma membrane"/>
    <property type="evidence" value="ECO:0007669"/>
    <property type="project" value="UniProtKB-SubCell"/>
</dbReference>
<feature type="transmembrane region" description="Helical" evidence="7">
    <location>
        <begin position="284"/>
        <end position="307"/>
    </location>
</feature>
<dbReference type="InterPro" id="IPR048279">
    <property type="entry name" value="MdtK-like"/>
</dbReference>
<organism evidence="8 9">
    <name type="scientific">Ruminiclostridium sufflavum DSM 19573</name>
    <dbReference type="NCBI Taxonomy" id="1121337"/>
    <lineage>
        <taxon>Bacteria</taxon>
        <taxon>Bacillati</taxon>
        <taxon>Bacillota</taxon>
        <taxon>Clostridia</taxon>
        <taxon>Eubacteriales</taxon>
        <taxon>Oscillospiraceae</taxon>
        <taxon>Ruminiclostridium</taxon>
    </lineage>
</organism>
<feature type="transmembrane region" description="Helical" evidence="7">
    <location>
        <begin position="132"/>
        <end position="153"/>
    </location>
</feature>
<evidence type="ECO:0000256" key="2">
    <source>
        <dbReference type="ARBA" id="ARBA00022448"/>
    </source>
</evidence>
<dbReference type="PIRSF" id="PIRSF006603">
    <property type="entry name" value="DinF"/>
    <property type="match status" value="1"/>
</dbReference>
<comment type="caution">
    <text evidence="8">The sequence shown here is derived from an EMBL/GenBank/DDBJ whole genome shotgun (WGS) entry which is preliminary data.</text>
</comment>
<feature type="transmembrane region" description="Helical" evidence="7">
    <location>
        <begin position="243"/>
        <end position="264"/>
    </location>
</feature>
<evidence type="ECO:0000256" key="5">
    <source>
        <dbReference type="ARBA" id="ARBA00022989"/>
    </source>
</evidence>
<feature type="transmembrane region" description="Helical" evidence="7">
    <location>
        <begin position="319"/>
        <end position="337"/>
    </location>
</feature>
<keyword evidence="3" id="KW-1003">Cell membrane</keyword>
<accession>A0A318XYK7</accession>
<dbReference type="GO" id="GO:0042910">
    <property type="term" value="F:xenobiotic transmembrane transporter activity"/>
    <property type="evidence" value="ECO:0007669"/>
    <property type="project" value="InterPro"/>
</dbReference>
<dbReference type="InterPro" id="IPR047135">
    <property type="entry name" value="YsiQ"/>
</dbReference>
<dbReference type="RefSeq" id="WP_110461699.1">
    <property type="nucleotide sequence ID" value="NZ_QKMR01000008.1"/>
</dbReference>
<gene>
    <name evidence="8" type="ORF">LY28_01657</name>
</gene>
<keyword evidence="5 7" id="KW-1133">Transmembrane helix</keyword>
<dbReference type="NCBIfam" id="TIGR00797">
    <property type="entry name" value="matE"/>
    <property type="match status" value="1"/>
</dbReference>
<dbReference type="PANTHER" id="PTHR42925">
    <property type="entry name" value="MULTIDRUG AND TOXIN EFFLUX PROTEIN MATE FAMILY"/>
    <property type="match status" value="1"/>
</dbReference>
<keyword evidence="9" id="KW-1185">Reference proteome</keyword>
<dbReference type="Pfam" id="PF01554">
    <property type="entry name" value="MatE"/>
    <property type="match status" value="2"/>
</dbReference>
<protein>
    <submittedName>
        <fullName evidence="8">Putative MATE family efflux protein</fullName>
    </submittedName>
</protein>
<evidence type="ECO:0000256" key="1">
    <source>
        <dbReference type="ARBA" id="ARBA00004651"/>
    </source>
</evidence>
<evidence type="ECO:0000256" key="7">
    <source>
        <dbReference type="SAM" id="Phobius"/>
    </source>
</evidence>
<feature type="transmembrane region" description="Helical" evidence="7">
    <location>
        <begin position="393"/>
        <end position="411"/>
    </location>
</feature>
<reference evidence="8 9" key="1">
    <citation type="submission" date="2018-06" db="EMBL/GenBank/DDBJ databases">
        <title>Genomic Encyclopedia of Type Strains, Phase I: the one thousand microbial genomes (KMG-I) project.</title>
        <authorList>
            <person name="Kyrpides N."/>
        </authorList>
    </citation>
    <scope>NUCLEOTIDE SEQUENCE [LARGE SCALE GENOMIC DNA]</scope>
    <source>
        <strain evidence="8 9">DSM 19573</strain>
    </source>
</reference>
<keyword evidence="4 7" id="KW-0812">Transmembrane</keyword>
<evidence type="ECO:0000256" key="4">
    <source>
        <dbReference type="ARBA" id="ARBA00022692"/>
    </source>
</evidence>
<evidence type="ECO:0000256" key="6">
    <source>
        <dbReference type="ARBA" id="ARBA00023136"/>
    </source>
</evidence>
<dbReference type="EMBL" id="QKMR01000008">
    <property type="protein sequence ID" value="PYG87947.1"/>
    <property type="molecule type" value="Genomic_DNA"/>
</dbReference>
<dbReference type="OrthoDB" id="9780160at2"/>
<sequence>MESTFDENRSRSFLFRFTLLLSLQALVGYIVNSIDMFMVARLGETSIAAVGIANQFYNLLTYVFNGVFNSSVIFASQFWGKKDVRSLHKVIGFSLTAAVAVAVIFSFAAIALPRYIVGVFTSNPEVLEAGATYLRIKGLSYVAAAVGTCYIALMKSTGNAIFPLVLSAGTLVVNIFLNYAFIYGRLGFPEMGVYGAAVSASVLRYAECIVILIFIYAGKSPAAAGIKELFSFDREFAAKFSKVSLSVIINDIVWYLGIVTYNWIYAKMGVEAIAAVNICSSVEGMFTTLFVGMTSTCSIFTGNYIGAGLNEKAFRCSKSFLALTVIGSVLMGAVLVLSAKGILSFYLLSSAAYINTWYLLTVTGFILSVKVCNIILVVGILRCGGDTRFPMALDLVTMWGIGIPLALLGAFVLHLPVYWVVLLAAAEEIAKMAGGLKRFFSKRWIADIALS</sequence>
<dbReference type="InterPro" id="IPR002528">
    <property type="entry name" value="MATE_fam"/>
</dbReference>
<dbReference type="AlphaFoldDB" id="A0A318XYK7"/>
<dbReference type="Proteomes" id="UP000248132">
    <property type="component" value="Unassembled WGS sequence"/>
</dbReference>
<evidence type="ECO:0000313" key="8">
    <source>
        <dbReference type="EMBL" id="PYG87947.1"/>
    </source>
</evidence>
<feature type="transmembrane region" description="Helical" evidence="7">
    <location>
        <begin position="160"/>
        <end position="181"/>
    </location>
</feature>
<proteinExistence type="predicted"/>
<evidence type="ECO:0000256" key="3">
    <source>
        <dbReference type="ARBA" id="ARBA00022475"/>
    </source>
</evidence>
<feature type="transmembrane region" description="Helical" evidence="7">
    <location>
        <begin position="357"/>
        <end position="381"/>
    </location>
</feature>
<name>A0A318XYK7_9FIRM</name>
<dbReference type="GO" id="GO:0015297">
    <property type="term" value="F:antiporter activity"/>
    <property type="evidence" value="ECO:0007669"/>
    <property type="project" value="InterPro"/>
</dbReference>
<feature type="transmembrane region" description="Helical" evidence="7">
    <location>
        <begin position="193"/>
        <end position="217"/>
    </location>
</feature>